<accession>A0ABN2PGM2</accession>
<feature type="transmembrane region" description="Helical" evidence="2">
    <location>
        <begin position="297"/>
        <end position="315"/>
    </location>
</feature>
<feature type="compositionally biased region" description="Pro residues" evidence="1">
    <location>
        <begin position="106"/>
        <end position="117"/>
    </location>
</feature>
<keyword evidence="2" id="KW-0812">Transmembrane</keyword>
<keyword evidence="2" id="KW-1133">Transmembrane helix</keyword>
<feature type="transmembrane region" description="Helical" evidence="2">
    <location>
        <begin position="142"/>
        <end position="161"/>
    </location>
</feature>
<organism evidence="3 4">
    <name type="scientific">Nocardioides lentus</name>
    <dbReference type="NCBI Taxonomy" id="338077"/>
    <lineage>
        <taxon>Bacteria</taxon>
        <taxon>Bacillati</taxon>
        <taxon>Actinomycetota</taxon>
        <taxon>Actinomycetes</taxon>
        <taxon>Propionibacteriales</taxon>
        <taxon>Nocardioidaceae</taxon>
        <taxon>Nocardioides</taxon>
    </lineage>
</organism>
<dbReference type="Gene3D" id="1.10.1760.20">
    <property type="match status" value="1"/>
</dbReference>
<feature type="transmembrane region" description="Helical" evidence="2">
    <location>
        <begin position="205"/>
        <end position="224"/>
    </location>
</feature>
<evidence type="ECO:0008006" key="5">
    <source>
        <dbReference type="Google" id="ProtNLM"/>
    </source>
</evidence>
<feature type="compositionally biased region" description="Acidic residues" evidence="1">
    <location>
        <begin position="118"/>
        <end position="130"/>
    </location>
</feature>
<keyword evidence="2" id="KW-0472">Membrane</keyword>
<evidence type="ECO:0000313" key="4">
    <source>
        <dbReference type="Proteomes" id="UP001501612"/>
    </source>
</evidence>
<reference evidence="3 4" key="1">
    <citation type="journal article" date="2019" name="Int. J. Syst. Evol. Microbiol.">
        <title>The Global Catalogue of Microorganisms (GCM) 10K type strain sequencing project: providing services to taxonomists for standard genome sequencing and annotation.</title>
        <authorList>
            <consortium name="The Broad Institute Genomics Platform"/>
            <consortium name="The Broad Institute Genome Sequencing Center for Infectious Disease"/>
            <person name="Wu L."/>
            <person name="Ma J."/>
        </authorList>
    </citation>
    <scope>NUCLEOTIDE SEQUENCE [LARGE SCALE GENOMIC DNA]</scope>
    <source>
        <strain evidence="3 4">JCM 14046</strain>
    </source>
</reference>
<feature type="region of interest" description="Disordered" evidence="1">
    <location>
        <begin position="325"/>
        <end position="346"/>
    </location>
</feature>
<proteinExistence type="predicted"/>
<evidence type="ECO:0000256" key="2">
    <source>
        <dbReference type="SAM" id="Phobius"/>
    </source>
</evidence>
<dbReference type="EMBL" id="BAAAMY010000005">
    <property type="protein sequence ID" value="GAA1921394.1"/>
    <property type="molecule type" value="Genomic_DNA"/>
</dbReference>
<feature type="transmembrane region" description="Helical" evidence="2">
    <location>
        <begin position="173"/>
        <end position="193"/>
    </location>
</feature>
<name>A0ABN2PGM2_9ACTN</name>
<evidence type="ECO:0000256" key="1">
    <source>
        <dbReference type="SAM" id="MobiDB-lite"/>
    </source>
</evidence>
<dbReference type="Proteomes" id="UP001501612">
    <property type="component" value="Unassembled WGS sequence"/>
</dbReference>
<dbReference type="RefSeq" id="WP_344007400.1">
    <property type="nucleotide sequence ID" value="NZ_BAAAMY010000005.1"/>
</dbReference>
<feature type="transmembrane region" description="Helical" evidence="2">
    <location>
        <begin position="236"/>
        <end position="259"/>
    </location>
</feature>
<keyword evidence="4" id="KW-1185">Reference proteome</keyword>
<sequence length="346" mass="35710">MDGPARGPRSGGADIAGEWDHLIEQLRLLRRRAGDPSYADLAARVAAARVAAGQRPEAARVARSTVYDAFRPGRSRVNLPLVREIAAVLGAADGEVDRWLAEEPEPQAPADPPPGPEPEPEPESEPEPEPEPAPVAGPARRWAVVLLLVGCVVANLTGRAFQETLSVPLHLDMTGTAVAALALGPWWGAAVGLTTNVLGLAAGPASLPFAAVNVAGALVWGYGVRRWGLGRTVPRFLALTLLVATVCTAIAAPILLLLFDGSTGHAQTLVAAGVLPDGPSAPAVAAANLLVSLADKLISGFVALAVLAALPLALARRREVDLPFLSPPRPDPAAPSDADDALRGAR</sequence>
<feature type="region of interest" description="Disordered" evidence="1">
    <location>
        <begin position="104"/>
        <end position="135"/>
    </location>
</feature>
<evidence type="ECO:0000313" key="3">
    <source>
        <dbReference type="EMBL" id="GAA1921394.1"/>
    </source>
</evidence>
<comment type="caution">
    <text evidence="3">The sequence shown here is derived from an EMBL/GenBank/DDBJ whole genome shotgun (WGS) entry which is preliminary data.</text>
</comment>
<protein>
    <recommendedName>
        <fullName evidence="5">ECF transporter S component</fullName>
    </recommendedName>
</protein>
<gene>
    <name evidence="3" type="ORF">GCM10009737_23600</name>
</gene>